<evidence type="ECO:0000256" key="4">
    <source>
        <dbReference type="ARBA" id="ARBA00022692"/>
    </source>
</evidence>
<keyword evidence="10" id="KW-1185">Reference proteome</keyword>
<keyword evidence="5 8" id="KW-1133">Transmembrane helix</keyword>
<comment type="subcellular location">
    <subcellularLocation>
        <location evidence="2">Cell surface</location>
    </subcellularLocation>
    <subcellularLocation>
        <location evidence="1">Membrane</location>
        <topology evidence="1">Single-pass membrane protein</topology>
    </subcellularLocation>
</comment>
<dbReference type="PANTHER" id="PTHR30093">
    <property type="entry name" value="GENERAL SECRETION PATHWAY PROTEIN G"/>
    <property type="match status" value="1"/>
</dbReference>
<accession>A0A0P9EJS1</accession>
<dbReference type="RefSeq" id="WP_054969669.1">
    <property type="nucleotide sequence ID" value="NZ_LJCO01000054.1"/>
</dbReference>
<dbReference type="OrthoDB" id="1798043at2"/>
<keyword evidence="6 8" id="KW-0472">Membrane</keyword>
<dbReference type="Proteomes" id="UP000050482">
    <property type="component" value="Unassembled WGS sequence"/>
</dbReference>
<dbReference type="Gene3D" id="3.30.700.10">
    <property type="entry name" value="Glycoprotein, Type 4 Pilin"/>
    <property type="match status" value="1"/>
</dbReference>
<dbReference type="InterPro" id="IPR045584">
    <property type="entry name" value="Pilin-like"/>
</dbReference>
<feature type="transmembrane region" description="Helical" evidence="8">
    <location>
        <begin position="12"/>
        <end position="32"/>
    </location>
</feature>
<evidence type="ECO:0008006" key="11">
    <source>
        <dbReference type="Google" id="ProtNLM"/>
    </source>
</evidence>
<keyword evidence="7" id="KW-0178">Competence</keyword>
<dbReference type="Pfam" id="PF07963">
    <property type="entry name" value="N_methyl"/>
    <property type="match status" value="1"/>
</dbReference>
<keyword evidence="3" id="KW-0488">Methylation</keyword>
<dbReference type="SUPFAM" id="SSF54523">
    <property type="entry name" value="Pili subunits"/>
    <property type="match status" value="1"/>
</dbReference>
<dbReference type="GO" id="GO:0030420">
    <property type="term" value="P:establishment of competence for transformation"/>
    <property type="evidence" value="ECO:0007669"/>
    <property type="project" value="UniProtKB-KW"/>
</dbReference>
<evidence type="ECO:0000256" key="2">
    <source>
        <dbReference type="ARBA" id="ARBA00004241"/>
    </source>
</evidence>
<evidence type="ECO:0000256" key="8">
    <source>
        <dbReference type="SAM" id="Phobius"/>
    </source>
</evidence>
<evidence type="ECO:0000256" key="7">
    <source>
        <dbReference type="ARBA" id="ARBA00023287"/>
    </source>
</evidence>
<evidence type="ECO:0000256" key="6">
    <source>
        <dbReference type="ARBA" id="ARBA00023136"/>
    </source>
</evidence>
<organism evidence="9 10">
    <name type="scientific">Alicyclobacillus ferrooxydans</name>
    <dbReference type="NCBI Taxonomy" id="471514"/>
    <lineage>
        <taxon>Bacteria</taxon>
        <taxon>Bacillati</taxon>
        <taxon>Bacillota</taxon>
        <taxon>Bacilli</taxon>
        <taxon>Bacillales</taxon>
        <taxon>Alicyclobacillaceae</taxon>
        <taxon>Alicyclobacillus</taxon>
    </lineage>
</organism>
<evidence type="ECO:0000256" key="5">
    <source>
        <dbReference type="ARBA" id="ARBA00022989"/>
    </source>
</evidence>
<keyword evidence="4 8" id="KW-0812">Transmembrane</keyword>
<evidence type="ECO:0000313" key="10">
    <source>
        <dbReference type="Proteomes" id="UP000050482"/>
    </source>
</evidence>
<dbReference type="PANTHER" id="PTHR30093:SF44">
    <property type="entry name" value="TYPE II SECRETION SYSTEM CORE PROTEIN G"/>
    <property type="match status" value="1"/>
</dbReference>
<dbReference type="AlphaFoldDB" id="A0A0P9EJS1"/>
<protein>
    <recommendedName>
        <fullName evidence="11">Prepilin-type N-terminal cleavage/methylation domain-containing protein</fullName>
    </recommendedName>
</protein>
<reference evidence="9 10" key="1">
    <citation type="submission" date="2015-09" db="EMBL/GenBank/DDBJ databases">
        <title>Draft genome sequence of Alicyclobacillus ferrooxydans DSM 22381.</title>
        <authorList>
            <person name="Hemp J."/>
        </authorList>
    </citation>
    <scope>NUCLEOTIDE SEQUENCE [LARGE SCALE GENOMIC DNA]</scope>
    <source>
        <strain evidence="9 10">TC-34</strain>
    </source>
</reference>
<sequence length="122" mass="13127">MPKYRGKDSEQGFTLIEMVVAVLIVAVMITVVTPRLISAGQRAETTACEQNQRNIRAALAEYDLLHGAYPTGDTSVQLQALVDDNILDSVPKEPSGGSYVINDIDANNVTVECSIHNQLGAP</sequence>
<dbReference type="InterPro" id="IPR012902">
    <property type="entry name" value="N_methyl_site"/>
</dbReference>
<evidence type="ECO:0000256" key="1">
    <source>
        <dbReference type="ARBA" id="ARBA00004167"/>
    </source>
</evidence>
<dbReference type="STRING" id="471514.AN477_13390"/>
<evidence type="ECO:0000256" key="3">
    <source>
        <dbReference type="ARBA" id="ARBA00022481"/>
    </source>
</evidence>
<evidence type="ECO:0000313" key="9">
    <source>
        <dbReference type="EMBL" id="KPV43241.1"/>
    </source>
</evidence>
<dbReference type="EMBL" id="LJCO01000054">
    <property type="protein sequence ID" value="KPV43241.1"/>
    <property type="molecule type" value="Genomic_DNA"/>
</dbReference>
<dbReference type="GO" id="GO:0016020">
    <property type="term" value="C:membrane"/>
    <property type="evidence" value="ECO:0007669"/>
    <property type="project" value="UniProtKB-SubCell"/>
</dbReference>
<dbReference type="NCBIfam" id="TIGR02532">
    <property type="entry name" value="IV_pilin_GFxxxE"/>
    <property type="match status" value="1"/>
</dbReference>
<dbReference type="PATRIC" id="fig|471514.4.peg.1380"/>
<name>A0A0P9EJS1_9BACL</name>
<dbReference type="GO" id="GO:0009986">
    <property type="term" value="C:cell surface"/>
    <property type="evidence" value="ECO:0007669"/>
    <property type="project" value="UniProtKB-SubCell"/>
</dbReference>
<comment type="caution">
    <text evidence="9">The sequence shown here is derived from an EMBL/GenBank/DDBJ whole genome shotgun (WGS) entry which is preliminary data.</text>
</comment>
<dbReference type="PROSITE" id="PS00409">
    <property type="entry name" value="PROKAR_NTER_METHYL"/>
    <property type="match status" value="1"/>
</dbReference>
<proteinExistence type="predicted"/>
<gene>
    <name evidence="9" type="ORF">AN477_13390</name>
</gene>